<dbReference type="EMBL" id="JAAGPU010000012">
    <property type="protein sequence ID" value="NEU04745.1"/>
    <property type="molecule type" value="Genomic_DNA"/>
</dbReference>
<organism evidence="1 2">
    <name type="scientific">Clostridium senegalense</name>
    <dbReference type="NCBI Taxonomy" id="1465809"/>
    <lineage>
        <taxon>Bacteria</taxon>
        <taxon>Bacillati</taxon>
        <taxon>Bacillota</taxon>
        <taxon>Clostridia</taxon>
        <taxon>Eubacteriales</taxon>
        <taxon>Clostridiaceae</taxon>
        <taxon>Clostridium</taxon>
    </lineage>
</organism>
<sequence>MKLIKVMAKMVLTATVTMVAIESMKPNINRRTKRKIKRCMKVTKSMIDTFYNNAMLLLD</sequence>
<keyword evidence="2" id="KW-1185">Reference proteome</keyword>
<gene>
    <name evidence="1" type="ORF">G3M99_07745</name>
</gene>
<evidence type="ECO:0000313" key="1">
    <source>
        <dbReference type="EMBL" id="NEU04745.1"/>
    </source>
</evidence>
<dbReference type="AlphaFoldDB" id="A0A6M0H1V0"/>
<comment type="caution">
    <text evidence="1">The sequence shown here is derived from an EMBL/GenBank/DDBJ whole genome shotgun (WGS) entry which is preliminary data.</text>
</comment>
<reference evidence="1 2" key="1">
    <citation type="submission" date="2020-02" db="EMBL/GenBank/DDBJ databases">
        <title>Genome assembly of a novel Clostridium senegalense strain.</title>
        <authorList>
            <person name="Gupta T.B."/>
            <person name="Jauregui R."/>
            <person name="Maclean P."/>
            <person name="Nawarathana A."/>
            <person name="Brightwell G."/>
        </authorList>
    </citation>
    <scope>NUCLEOTIDE SEQUENCE [LARGE SCALE GENOMIC DNA]</scope>
    <source>
        <strain evidence="1 2">AGRFS4</strain>
    </source>
</reference>
<dbReference type="Proteomes" id="UP000481872">
    <property type="component" value="Unassembled WGS sequence"/>
</dbReference>
<dbReference type="RefSeq" id="WP_061995540.1">
    <property type="nucleotide sequence ID" value="NZ_JAAGPU010000012.1"/>
</dbReference>
<accession>A0A6M0H1V0</accession>
<name>A0A6M0H1V0_9CLOT</name>
<protein>
    <submittedName>
        <fullName evidence="1">Uncharacterized protein</fullName>
    </submittedName>
</protein>
<proteinExistence type="predicted"/>
<evidence type="ECO:0000313" key="2">
    <source>
        <dbReference type="Proteomes" id="UP000481872"/>
    </source>
</evidence>